<evidence type="ECO:0000256" key="3">
    <source>
        <dbReference type="ARBA" id="ARBA00022771"/>
    </source>
</evidence>
<evidence type="ECO:0000256" key="1">
    <source>
        <dbReference type="ARBA" id="ARBA00022723"/>
    </source>
</evidence>
<accession>A0A482X2F0</accession>
<dbReference type="AlphaFoldDB" id="A0A482X2F0"/>
<dbReference type="PROSITE" id="PS00028">
    <property type="entry name" value="ZINC_FINGER_C2H2_1"/>
    <property type="match status" value="3"/>
</dbReference>
<keyword evidence="5" id="KW-0539">Nucleus</keyword>
<evidence type="ECO:0000313" key="10">
    <source>
        <dbReference type="Proteomes" id="UP000291343"/>
    </source>
</evidence>
<organism evidence="9 10">
    <name type="scientific">Laodelphax striatellus</name>
    <name type="common">Small brown planthopper</name>
    <name type="synonym">Delphax striatella</name>
    <dbReference type="NCBI Taxonomy" id="195883"/>
    <lineage>
        <taxon>Eukaryota</taxon>
        <taxon>Metazoa</taxon>
        <taxon>Ecdysozoa</taxon>
        <taxon>Arthropoda</taxon>
        <taxon>Hexapoda</taxon>
        <taxon>Insecta</taxon>
        <taxon>Pterygota</taxon>
        <taxon>Neoptera</taxon>
        <taxon>Paraneoptera</taxon>
        <taxon>Hemiptera</taxon>
        <taxon>Auchenorrhyncha</taxon>
        <taxon>Fulgoroidea</taxon>
        <taxon>Delphacidae</taxon>
        <taxon>Criomorphinae</taxon>
        <taxon>Laodelphax</taxon>
    </lineage>
</organism>
<evidence type="ECO:0000256" key="4">
    <source>
        <dbReference type="ARBA" id="ARBA00022833"/>
    </source>
</evidence>
<name>A0A482X2F0_LAOST</name>
<evidence type="ECO:0000256" key="7">
    <source>
        <dbReference type="SAM" id="MobiDB-lite"/>
    </source>
</evidence>
<sequence length="202" mass="23298">MELKKGSNLESESSQLQLIGGPASDGETKGPVESDAIDVGHSVFGSSHPDILKNDDGFYYCRYCKGCRSPILKEIIRHESTHLAPPTLCPFEKCGKTFSRKEHMHRHYLSHTGVRPYQCSVCEKRFIRKDHMVKHERRKHLPKRLQCRFCIHTFIDKKSLATHEEIIHENKRKVIKIEVEIKKENNNSNQFPEDISNVESSS</sequence>
<dbReference type="GO" id="GO:0000981">
    <property type="term" value="F:DNA-binding transcription factor activity, RNA polymerase II-specific"/>
    <property type="evidence" value="ECO:0007669"/>
    <property type="project" value="TreeGrafter"/>
</dbReference>
<proteinExistence type="predicted"/>
<dbReference type="PROSITE" id="PS50157">
    <property type="entry name" value="ZINC_FINGER_C2H2_2"/>
    <property type="match status" value="3"/>
</dbReference>
<feature type="region of interest" description="Disordered" evidence="7">
    <location>
        <begin position="1"/>
        <end position="31"/>
    </location>
</feature>
<keyword evidence="10" id="KW-1185">Reference proteome</keyword>
<evidence type="ECO:0000256" key="2">
    <source>
        <dbReference type="ARBA" id="ARBA00022737"/>
    </source>
</evidence>
<evidence type="ECO:0000256" key="6">
    <source>
        <dbReference type="PROSITE-ProRule" id="PRU00042"/>
    </source>
</evidence>
<feature type="domain" description="C2H2-type" evidence="8">
    <location>
        <begin position="117"/>
        <end position="145"/>
    </location>
</feature>
<dbReference type="InParanoid" id="A0A482X2F0"/>
<feature type="domain" description="C2H2-type" evidence="8">
    <location>
        <begin position="87"/>
        <end position="116"/>
    </location>
</feature>
<dbReference type="PANTHER" id="PTHR23235:SF142">
    <property type="entry name" value="ZINC FINGER PROTEIN 384"/>
    <property type="match status" value="1"/>
</dbReference>
<dbReference type="Proteomes" id="UP000291343">
    <property type="component" value="Unassembled WGS sequence"/>
</dbReference>
<dbReference type="InterPro" id="IPR036236">
    <property type="entry name" value="Znf_C2H2_sf"/>
</dbReference>
<keyword evidence="2" id="KW-0677">Repeat</keyword>
<comment type="caution">
    <text evidence="9">The sequence shown here is derived from an EMBL/GenBank/DDBJ whole genome shotgun (WGS) entry which is preliminary data.</text>
</comment>
<dbReference type="Gene3D" id="3.30.160.60">
    <property type="entry name" value="Classic Zinc Finger"/>
    <property type="match status" value="2"/>
</dbReference>
<dbReference type="PANTHER" id="PTHR23235">
    <property type="entry name" value="KRUEPPEL-LIKE TRANSCRIPTION FACTOR"/>
    <property type="match status" value="1"/>
</dbReference>
<dbReference type="GO" id="GO:0008270">
    <property type="term" value="F:zinc ion binding"/>
    <property type="evidence" value="ECO:0007669"/>
    <property type="project" value="UniProtKB-KW"/>
</dbReference>
<evidence type="ECO:0000313" key="9">
    <source>
        <dbReference type="EMBL" id="RZF39698.1"/>
    </source>
</evidence>
<dbReference type="FunFam" id="3.30.160.60:FF:000358">
    <property type="entry name" value="zinc finger protein 24"/>
    <property type="match status" value="1"/>
</dbReference>
<keyword evidence="3 6" id="KW-0863">Zinc-finger</keyword>
<keyword evidence="1" id="KW-0479">Metal-binding</keyword>
<feature type="domain" description="C2H2-type" evidence="8">
    <location>
        <begin position="145"/>
        <end position="173"/>
    </location>
</feature>
<gene>
    <name evidence="9" type="ORF">LSTR_LSTR012152</name>
</gene>
<dbReference type="InterPro" id="IPR013087">
    <property type="entry name" value="Znf_C2H2_type"/>
</dbReference>
<reference evidence="9 10" key="1">
    <citation type="journal article" date="2017" name="Gigascience">
        <title>Genome sequence of the small brown planthopper, Laodelphax striatellus.</title>
        <authorList>
            <person name="Zhu J."/>
            <person name="Jiang F."/>
            <person name="Wang X."/>
            <person name="Yang P."/>
            <person name="Bao Y."/>
            <person name="Zhao W."/>
            <person name="Wang W."/>
            <person name="Lu H."/>
            <person name="Wang Q."/>
            <person name="Cui N."/>
            <person name="Li J."/>
            <person name="Chen X."/>
            <person name="Luo L."/>
            <person name="Yu J."/>
            <person name="Kang L."/>
            <person name="Cui F."/>
        </authorList>
    </citation>
    <scope>NUCLEOTIDE SEQUENCE [LARGE SCALE GENOMIC DNA]</scope>
    <source>
        <strain evidence="9">Lst14</strain>
    </source>
</reference>
<dbReference type="Pfam" id="PF00096">
    <property type="entry name" value="zf-C2H2"/>
    <property type="match status" value="2"/>
</dbReference>
<dbReference type="SMR" id="A0A482X2F0"/>
<dbReference type="SUPFAM" id="SSF57667">
    <property type="entry name" value="beta-beta-alpha zinc fingers"/>
    <property type="match status" value="1"/>
</dbReference>
<evidence type="ECO:0000259" key="8">
    <source>
        <dbReference type="PROSITE" id="PS50157"/>
    </source>
</evidence>
<feature type="compositionally biased region" description="Low complexity" evidence="7">
    <location>
        <begin position="9"/>
        <end position="18"/>
    </location>
</feature>
<protein>
    <recommendedName>
        <fullName evidence="8">C2H2-type domain-containing protein</fullName>
    </recommendedName>
</protein>
<evidence type="ECO:0000256" key="5">
    <source>
        <dbReference type="ARBA" id="ARBA00023242"/>
    </source>
</evidence>
<dbReference type="EMBL" id="QKKF02019733">
    <property type="protein sequence ID" value="RZF39698.1"/>
    <property type="molecule type" value="Genomic_DNA"/>
</dbReference>
<dbReference type="SMART" id="SM00355">
    <property type="entry name" value="ZnF_C2H2"/>
    <property type="match status" value="4"/>
</dbReference>
<dbReference type="OrthoDB" id="4748970at2759"/>
<dbReference type="GO" id="GO:0000978">
    <property type="term" value="F:RNA polymerase II cis-regulatory region sequence-specific DNA binding"/>
    <property type="evidence" value="ECO:0007669"/>
    <property type="project" value="TreeGrafter"/>
</dbReference>
<keyword evidence="4" id="KW-0862">Zinc</keyword>
<dbReference type="STRING" id="195883.A0A482X2F0"/>